<feature type="chain" id="PRO_5043174536" description="Knottin scorpion toxin-like domain-containing protein" evidence="1">
    <location>
        <begin position="19"/>
        <end position="91"/>
    </location>
</feature>
<dbReference type="Gramene" id="TraesLDM3D03G01806990.1">
    <property type="protein sequence ID" value="TraesLDM3D03G01806990.1"/>
    <property type="gene ID" value="TraesLDM3D03G01806990"/>
</dbReference>
<protein>
    <recommendedName>
        <fullName evidence="4">Knottin scorpion toxin-like domain-containing protein</fullName>
    </recommendedName>
</protein>
<keyword evidence="1" id="KW-0732">Signal</keyword>
<dbReference type="Gramene" id="TraesJUL3D03G01826840.1">
    <property type="protein sequence ID" value="TraesJUL3D03G01826840.1"/>
    <property type="gene ID" value="TraesJUL3D03G01826840"/>
</dbReference>
<dbReference type="Gramene" id="TraesNOR3D03G01835330.1">
    <property type="protein sequence ID" value="TraesNOR3D03G01835330.1"/>
    <property type="gene ID" value="TraesNOR3D03G01835330"/>
</dbReference>
<evidence type="ECO:0000313" key="3">
    <source>
        <dbReference type="Proteomes" id="UP000019116"/>
    </source>
</evidence>
<dbReference type="OMA" id="GCQEDCQ"/>
<keyword evidence="3" id="KW-1185">Reference proteome</keyword>
<name>A0A3B6GPP1_WHEAT</name>
<dbReference type="Proteomes" id="UP000019116">
    <property type="component" value="Chromosome 3D"/>
</dbReference>
<dbReference type="Gramene" id="TraesARI3D03G01840500.1">
    <property type="protein sequence ID" value="TraesARI3D03G01840500.1"/>
    <property type="gene ID" value="TraesARI3D03G01840500"/>
</dbReference>
<feature type="signal peptide" evidence="1">
    <location>
        <begin position="1"/>
        <end position="18"/>
    </location>
</feature>
<sequence length="91" mass="10041">MKIAALALLLTLAFLVLASNADTEPTCTVKYLKKFGGYLIGGCQEDCHRILTCPEDKECNLEADIVGKRCRCTMCIYYSKAPIKETVMLSS</sequence>
<reference evidence="2" key="2">
    <citation type="submission" date="2018-10" db="UniProtKB">
        <authorList>
            <consortium name="EnsemblPlants"/>
        </authorList>
    </citation>
    <scope>IDENTIFICATION</scope>
</reference>
<dbReference type="AlphaFoldDB" id="A0A3B6GPP1"/>
<dbReference type="Gramene" id="TraesPARA_EIv1.0_1060430.1">
    <property type="protein sequence ID" value="TraesPARA_EIv1.0_1060430.1.CDS"/>
    <property type="gene ID" value="TraesPARA_EIv1.0_1060430"/>
</dbReference>
<proteinExistence type="predicted"/>
<dbReference type="Gramene" id="TraesSYM3D03G01834090.1">
    <property type="protein sequence ID" value="TraesSYM3D03G01834090.1"/>
    <property type="gene ID" value="TraesSYM3D03G01834090"/>
</dbReference>
<evidence type="ECO:0008006" key="4">
    <source>
        <dbReference type="Google" id="ProtNLM"/>
    </source>
</evidence>
<dbReference type="Gramene" id="TraesLAC3D03G01750140.1">
    <property type="protein sequence ID" value="TraesLAC3D03G01750140.1"/>
    <property type="gene ID" value="TraesLAC3D03G01750140"/>
</dbReference>
<dbReference type="Gramene" id="TraesMAC3D03G01807930.1">
    <property type="protein sequence ID" value="TraesMAC3D03G01807930.1"/>
    <property type="gene ID" value="TraesMAC3D03G01807930"/>
</dbReference>
<dbReference type="Gramene" id="TraesCS3D02G049800.1">
    <property type="protein sequence ID" value="TraesCS3D02G049800.1"/>
    <property type="gene ID" value="TraesCS3D02G049800"/>
</dbReference>
<evidence type="ECO:0000256" key="1">
    <source>
        <dbReference type="SAM" id="SignalP"/>
    </source>
</evidence>
<accession>A0A3B6GPP1</accession>
<evidence type="ECO:0000313" key="2">
    <source>
        <dbReference type="EnsemblPlants" id="TraesCS3D02G049800.1"/>
    </source>
</evidence>
<dbReference type="Gramene" id="TraesCLE_scaffold_041240_01G000400.1">
    <property type="protein sequence ID" value="TraesCLE_scaffold_041240_01G000400.1"/>
    <property type="gene ID" value="TraesCLE_scaffold_041240_01G000400"/>
</dbReference>
<dbReference type="Gramene" id="TraesCAD_scaffold_050635_01G000400.1">
    <property type="protein sequence ID" value="TraesCAD_scaffold_050635_01G000400.1"/>
    <property type="gene ID" value="TraesCAD_scaffold_050635_01G000400"/>
</dbReference>
<organism evidence="2">
    <name type="scientific">Triticum aestivum</name>
    <name type="common">Wheat</name>
    <dbReference type="NCBI Taxonomy" id="4565"/>
    <lineage>
        <taxon>Eukaryota</taxon>
        <taxon>Viridiplantae</taxon>
        <taxon>Streptophyta</taxon>
        <taxon>Embryophyta</taxon>
        <taxon>Tracheophyta</taxon>
        <taxon>Spermatophyta</taxon>
        <taxon>Magnoliopsida</taxon>
        <taxon>Liliopsida</taxon>
        <taxon>Poales</taxon>
        <taxon>Poaceae</taxon>
        <taxon>BOP clade</taxon>
        <taxon>Pooideae</taxon>
        <taxon>Triticodae</taxon>
        <taxon>Triticeae</taxon>
        <taxon>Triticinae</taxon>
        <taxon>Triticum</taxon>
    </lineage>
</organism>
<dbReference type="Gramene" id="TraesCS3D03G0087000.1">
    <property type="protein sequence ID" value="TraesCS3D03G0087000.1.CDS"/>
    <property type="gene ID" value="TraesCS3D03G0087000"/>
</dbReference>
<reference evidence="2" key="1">
    <citation type="submission" date="2018-08" db="EMBL/GenBank/DDBJ databases">
        <authorList>
            <person name="Rossello M."/>
        </authorList>
    </citation>
    <scope>NUCLEOTIDE SEQUENCE [LARGE SCALE GENOMIC DNA]</scope>
    <source>
        <strain evidence="2">cv. Chinese Spring</strain>
    </source>
</reference>
<dbReference type="Gramene" id="TraesWEE_scaffold_047079_01G000400.1">
    <property type="protein sequence ID" value="TraesWEE_scaffold_047079_01G000400.1"/>
    <property type="gene ID" value="TraesWEE_scaffold_047079_01G000400"/>
</dbReference>
<dbReference type="Gramene" id="TraesRN3D0100094900.1">
    <property type="protein sequence ID" value="TraesRN3D0100094900.1"/>
    <property type="gene ID" value="TraesRN3D0100094900"/>
</dbReference>
<dbReference type="Gramene" id="TraesSTA3D03G01795590.1">
    <property type="protein sequence ID" value="TraesSTA3D03G01795590.1"/>
    <property type="gene ID" value="TraesSTA3D03G01795590"/>
</dbReference>
<dbReference type="Gramene" id="TraesJAG3D03G01817330.1">
    <property type="protein sequence ID" value="TraesJAG3D03G01817330.1"/>
    <property type="gene ID" value="TraesJAG3D03G01817330"/>
</dbReference>
<dbReference type="EnsemblPlants" id="TraesCS3D02G049800.1">
    <property type="protein sequence ID" value="TraesCS3D02G049800.1"/>
    <property type="gene ID" value="TraesCS3D02G049800"/>
</dbReference>